<name>A0A915ISR5_ROMCU</name>
<dbReference type="AlphaFoldDB" id="A0A915ISR5"/>
<dbReference type="WBParaSite" id="nRc.2.0.1.t17077-RA">
    <property type="protein sequence ID" value="nRc.2.0.1.t17077-RA"/>
    <property type="gene ID" value="nRc.2.0.1.g17077"/>
</dbReference>
<organism evidence="2 3">
    <name type="scientific">Romanomermis culicivorax</name>
    <name type="common">Nematode worm</name>
    <dbReference type="NCBI Taxonomy" id="13658"/>
    <lineage>
        <taxon>Eukaryota</taxon>
        <taxon>Metazoa</taxon>
        <taxon>Ecdysozoa</taxon>
        <taxon>Nematoda</taxon>
        <taxon>Enoplea</taxon>
        <taxon>Dorylaimia</taxon>
        <taxon>Mermithida</taxon>
        <taxon>Mermithoidea</taxon>
        <taxon>Mermithidae</taxon>
        <taxon>Romanomermis</taxon>
    </lineage>
</organism>
<evidence type="ECO:0000313" key="3">
    <source>
        <dbReference type="WBParaSite" id="nRc.2.0.1.t17077-RA"/>
    </source>
</evidence>
<evidence type="ECO:0000256" key="1">
    <source>
        <dbReference type="SAM" id="MobiDB-lite"/>
    </source>
</evidence>
<keyword evidence="2" id="KW-1185">Reference proteome</keyword>
<evidence type="ECO:0000313" key="2">
    <source>
        <dbReference type="Proteomes" id="UP000887565"/>
    </source>
</evidence>
<proteinExistence type="predicted"/>
<accession>A0A915ISR5</accession>
<feature type="compositionally biased region" description="Basic and acidic residues" evidence="1">
    <location>
        <begin position="50"/>
        <end position="65"/>
    </location>
</feature>
<feature type="region of interest" description="Disordered" evidence="1">
    <location>
        <begin position="35"/>
        <end position="65"/>
    </location>
</feature>
<sequence>VWDFAFVRSETQLITGGAENELRVFDITWIQDENEPQTSNIKTESDDETNQEKRAKIDAEDDDNSIKDLEDEQANVILFCLT</sequence>
<protein>
    <submittedName>
        <fullName evidence="3">Uncharacterized protein</fullName>
    </submittedName>
</protein>
<reference evidence="3" key="1">
    <citation type="submission" date="2022-11" db="UniProtKB">
        <authorList>
            <consortium name="WormBaseParasite"/>
        </authorList>
    </citation>
    <scope>IDENTIFICATION</scope>
</reference>
<dbReference type="Proteomes" id="UP000887565">
    <property type="component" value="Unplaced"/>
</dbReference>